<proteinExistence type="inferred from homology"/>
<dbReference type="InterPro" id="IPR016174">
    <property type="entry name" value="Di-haem_cyt_TM"/>
</dbReference>
<evidence type="ECO:0000256" key="7">
    <source>
        <dbReference type="ARBA" id="ARBA00022723"/>
    </source>
</evidence>
<evidence type="ECO:0000256" key="8">
    <source>
        <dbReference type="ARBA" id="ARBA00022982"/>
    </source>
</evidence>
<dbReference type="GO" id="GO:0005886">
    <property type="term" value="C:plasma membrane"/>
    <property type="evidence" value="ECO:0007669"/>
    <property type="project" value="UniProtKB-SubCell"/>
</dbReference>
<evidence type="ECO:0000256" key="10">
    <source>
        <dbReference type="ARBA" id="ARBA00023004"/>
    </source>
</evidence>
<keyword evidence="8" id="KW-0249">Electron transport</keyword>
<comment type="cofactor">
    <cofactor evidence="1">
        <name>heme b</name>
        <dbReference type="ChEBI" id="CHEBI:60344"/>
    </cofactor>
</comment>
<sequence>MHLKTPNIDPEKINALRGHMIAGGLILILTLLRIFVRFKTASPNPVTTSNAFLDKVAALVHLLLNLLVLVMAGSGIALALGAELPDIVFGGSGQPLPMNFQDFPARAVHGIVSKLLIALILLHIAGAIYHQVILKDKLMKRMWFGKR</sequence>
<gene>
    <name evidence="15" type="ORF">SAMN02745130_01315</name>
</gene>
<evidence type="ECO:0000256" key="3">
    <source>
        <dbReference type="ARBA" id="ARBA00022448"/>
    </source>
</evidence>
<evidence type="ECO:0000256" key="5">
    <source>
        <dbReference type="ARBA" id="ARBA00022617"/>
    </source>
</evidence>
<evidence type="ECO:0000256" key="11">
    <source>
        <dbReference type="ARBA" id="ARBA00023136"/>
    </source>
</evidence>
<feature type="transmembrane region" description="Helical" evidence="13">
    <location>
        <begin position="111"/>
        <end position="132"/>
    </location>
</feature>
<feature type="transmembrane region" description="Helical" evidence="13">
    <location>
        <begin position="20"/>
        <end position="36"/>
    </location>
</feature>
<name>A0A1T4WAH9_9GAMM</name>
<keyword evidence="9 13" id="KW-1133">Transmembrane helix</keyword>
<comment type="similarity">
    <text evidence="12">Belongs to the cytochrome b561 family.</text>
</comment>
<dbReference type="GO" id="GO:0046872">
    <property type="term" value="F:metal ion binding"/>
    <property type="evidence" value="ECO:0007669"/>
    <property type="project" value="UniProtKB-KW"/>
</dbReference>
<evidence type="ECO:0000256" key="4">
    <source>
        <dbReference type="ARBA" id="ARBA00022475"/>
    </source>
</evidence>
<dbReference type="GO" id="GO:0009055">
    <property type="term" value="F:electron transfer activity"/>
    <property type="evidence" value="ECO:0007669"/>
    <property type="project" value="InterPro"/>
</dbReference>
<keyword evidence="10" id="KW-0408">Iron</keyword>
<feature type="domain" description="Cytochrome b561 bacterial/Ni-hydrogenase" evidence="14">
    <location>
        <begin position="19"/>
        <end position="145"/>
    </location>
</feature>
<dbReference type="SUPFAM" id="SSF81342">
    <property type="entry name" value="Transmembrane di-heme cytochromes"/>
    <property type="match status" value="1"/>
</dbReference>
<dbReference type="STRING" id="92487.SAMN02745130_01315"/>
<keyword evidence="7" id="KW-0479">Metal-binding</keyword>
<evidence type="ECO:0000256" key="12">
    <source>
        <dbReference type="ARBA" id="ARBA00037975"/>
    </source>
</evidence>
<dbReference type="RefSeq" id="WP_078921784.1">
    <property type="nucleotide sequence ID" value="NZ_FUYB01000004.1"/>
</dbReference>
<evidence type="ECO:0000256" key="9">
    <source>
        <dbReference type="ARBA" id="ARBA00022989"/>
    </source>
</evidence>
<dbReference type="Proteomes" id="UP000190460">
    <property type="component" value="Unassembled WGS sequence"/>
</dbReference>
<dbReference type="GO" id="GO:0022904">
    <property type="term" value="P:respiratory electron transport chain"/>
    <property type="evidence" value="ECO:0007669"/>
    <property type="project" value="InterPro"/>
</dbReference>
<reference evidence="15 16" key="1">
    <citation type="submission" date="2017-02" db="EMBL/GenBank/DDBJ databases">
        <authorList>
            <person name="Peterson S.W."/>
        </authorList>
    </citation>
    <scope>NUCLEOTIDE SEQUENCE [LARGE SCALE GENOMIC DNA]</scope>
    <source>
        <strain evidence="15 16">ATCC 49788</strain>
    </source>
</reference>
<dbReference type="PANTHER" id="PTHR30529">
    <property type="entry name" value="CYTOCHROME B561"/>
    <property type="match status" value="1"/>
</dbReference>
<evidence type="ECO:0000256" key="1">
    <source>
        <dbReference type="ARBA" id="ARBA00001970"/>
    </source>
</evidence>
<evidence type="ECO:0000256" key="13">
    <source>
        <dbReference type="SAM" id="Phobius"/>
    </source>
</evidence>
<evidence type="ECO:0000256" key="2">
    <source>
        <dbReference type="ARBA" id="ARBA00004651"/>
    </source>
</evidence>
<evidence type="ECO:0000256" key="6">
    <source>
        <dbReference type="ARBA" id="ARBA00022692"/>
    </source>
</evidence>
<evidence type="ECO:0000259" key="14">
    <source>
        <dbReference type="Pfam" id="PF01292"/>
    </source>
</evidence>
<organism evidence="15 16">
    <name type="scientific">Thiothrix eikelboomii</name>
    <dbReference type="NCBI Taxonomy" id="92487"/>
    <lineage>
        <taxon>Bacteria</taxon>
        <taxon>Pseudomonadati</taxon>
        <taxon>Pseudomonadota</taxon>
        <taxon>Gammaproteobacteria</taxon>
        <taxon>Thiotrichales</taxon>
        <taxon>Thiotrichaceae</taxon>
        <taxon>Thiothrix</taxon>
    </lineage>
</organism>
<dbReference type="OrthoDB" id="8589936at2"/>
<dbReference type="PANTHER" id="PTHR30529:SF7">
    <property type="entry name" value="CYTOCHROME B561 BACTERIAL_NI-HYDROGENASE DOMAIN-CONTAINING PROTEIN"/>
    <property type="match status" value="1"/>
</dbReference>
<keyword evidence="11 13" id="KW-0472">Membrane</keyword>
<dbReference type="Pfam" id="PF01292">
    <property type="entry name" value="Ni_hydr_CYTB"/>
    <property type="match status" value="1"/>
</dbReference>
<keyword evidence="16" id="KW-1185">Reference proteome</keyword>
<feature type="transmembrane region" description="Helical" evidence="13">
    <location>
        <begin position="56"/>
        <end position="80"/>
    </location>
</feature>
<evidence type="ECO:0000313" key="16">
    <source>
        <dbReference type="Proteomes" id="UP000190460"/>
    </source>
</evidence>
<keyword evidence="5" id="KW-0349">Heme</keyword>
<keyword evidence="6 13" id="KW-0812">Transmembrane</keyword>
<dbReference type="InterPro" id="IPR052168">
    <property type="entry name" value="Cytochrome_b561_oxidase"/>
</dbReference>
<dbReference type="AlphaFoldDB" id="A0A1T4WAH9"/>
<protein>
    <submittedName>
        <fullName evidence="15">Cytochrome b561</fullName>
    </submittedName>
</protein>
<keyword evidence="4" id="KW-1003">Cell membrane</keyword>
<evidence type="ECO:0000313" key="15">
    <source>
        <dbReference type="EMBL" id="SKA73955.1"/>
    </source>
</evidence>
<dbReference type="Gene3D" id="1.20.950.20">
    <property type="entry name" value="Transmembrane di-heme cytochromes, Chain C"/>
    <property type="match status" value="1"/>
</dbReference>
<keyword evidence="3" id="KW-0813">Transport</keyword>
<dbReference type="GO" id="GO:0020037">
    <property type="term" value="F:heme binding"/>
    <property type="evidence" value="ECO:0007669"/>
    <property type="project" value="TreeGrafter"/>
</dbReference>
<comment type="subcellular location">
    <subcellularLocation>
        <location evidence="2">Cell membrane</location>
        <topology evidence="2">Multi-pass membrane protein</topology>
    </subcellularLocation>
</comment>
<dbReference type="EMBL" id="FUYB01000004">
    <property type="protein sequence ID" value="SKA73955.1"/>
    <property type="molecule type" value="Genomic_DNA"/>
</dbReference>
<dbReference type="InterPro" id="IPR011577">
    <property type="entry name" value="Cyt_b561_bac/Ni-Hgenase"/>
</dbReference>
<accession>A0A1T4WAH9</accession>